<organism evidence="7 8">
    <name type="scientific">Idiomarina piscisalsi</name>
    <dbReference type="NCBI Taxonomy" id="1096243"/>
    <lineage>
        <taxon>Bacteria</taxon>
        <taxon>Pseudomonadati</taxon>
        <taxon>Pseudomonadota</taxon>
        <taxon>Gammaproteobacteria</taxon>
        <taxon>Alteromonadales</taxon>
        <taxon>Idiomarinaceae</taxon>
        <taxon>Idiomarina</taxon>
    </lineage>
</organism>
<feature type="domain" description="Lipopolysaccharide assembly protein A" evidence="6">
    <location>
        <begin position="24"/>
        <end position="84"/>
    </location>
</feature>
<sequence length="85" mass="9448">MLRKLLILIPVLAIFLLALAFGAQNTQVINVNLLVLNADMTVASLLAIFFGSGVLVGLLAMLLSNLYWRYRCRKLSKLLSKQQSK</sequence>
<keyword evidence="3 5" id="KW-1133">Transmembrane helix</keyword>
<evidence type="ECO:0000259" key="6">
    <source>
        <dbReference type="Pfam" id="PF06305"/>
    </source>
</evidence>
<keyword evidence="2 5" id="KW-0812">Transmembrane</keyword>
<keyword evidence="1" id="KW-1003">Cell membrane</keyword>
<protein>
    <recommendedName>
        <fullName evidence="6">Lipopolysaccharide assembly protein A domain-containing protein</fullName>
    </recommendedName>
</protein>
<accession>A0ABN5APX7</accession>
<evidence type="ECO:0000256" key="5">
    <source>
        <dbReference type="SAM" id="Phobius"/>
    </source>
</evidence>
<dbReference type="Pfam" id="PF06305">
    <property type="entry name" value="LapA_dom"/>
    <property type="match status" value="1"/>
</dbReference>
<evidence type="ECO:0000256" key="2">
    <source>
        <dbReference type="ARBA" id="ARBA00022692"/>
    </source>
</evidence>
<dbReference type="InterPro" id="IPR010445">
    <property type="entry name" value="LapA_dom"/>
</dbReference>
<keyword evidence="4 5" id="KW-0472">Membrane</keyword>
<evidence type="ECO:0000256" key="4">
    <source>
        <dbReference type="ARBA" id="ARBA00023136"/>
    </source>
</evidence>
<proteinExistence type="predicted"/>
<reference evidence="7 8" key="1">
    <citation type="submission" date="2017-06" db="EMBL/GenBank/DDBJ databases">
        <title>Complete genome sequence of Idiomarina piscisalsi strain 10PY1A isolated from soil of Soudi Arabia.</title>
        <authorList>
            <person name="Kim M.-C."/>
            <person name="Jung B.K."/>
            <person name="Budiyanto F."/>
            <person name="Nzila A."/>
            <person name="Shin J.-H."/>
        </authorList>
    </citation>
    <scope>NUCLEOTIDE SEQUENCE [LARGE SCALE GENOMIC DNA]</scope>
    <source>
        <strain evidence="7 8">10PY1A</strain>
    </source>
</reference>
<gene>
    <name evidence="7" type="ORF">CEW91_05955</name>
</gene>
<name>A0ABN5APX7_9GAMM</name>
<feature type="transmembrane region" description="Helical" evidence="5">
    <location>
        <begin position="46"/>
        <end position="68"/>
    </location>
</feature>
<dbReference type="RefSeq" id="WP_088768117.1">
    <property type="nucleotide sequence ID" value="NZ_CP022133.1"/>
</dbReference>
<dbReference type="Proteomes" id="UP000197717">
    <property type="component" value="Chromosome"/>
</dbReference>
<evidence type="ECO:0000313" key="8">
    <source>
        <dbReference type="Proteomes" id="UP000197717"/>
    </source>
</evidence>
<evidence type="ECO:0000313" key="7">
    <source>
        <dbReference type="EMBL" id="ASG65714.1"/>
    </source>
</evidence>
<evidence type="ECO:0000256" key="1">
    <source>
        <dbReference type="ARBA" id="ARBA00022475"/>
    </source>
</evidence>
<keyword evidence="8" id="KW-1185">Reference proteome</keyword>
<dbReference type="EMBL" id="CP022133">
    <property type="protein sequence ID" value="ASG65714.1"/>
    <property type="molecule type" value="Genomic_DNA"/>
</dbReference>
<evidence type="ECO:0000256" key="3">
    <source>
        <dbReference type="ARBA" id="ARBA00022989"/>
    </source>
</evidence>